<protein>
    <submittedName>
        <fullName evidence="2">Myo-inositol 2-dehydrogenase</fullName>
        <ecNumber evidence="2">1.1.1.18</ecNumber>
    </submittedName>
</protein>
<organism evidence="2">
    <name type="scientific">uncultured Rubrobacteraceae bacterium</name>
    <dbReference type="NCBI Taxonomy" id="349277"/>
    <lineage>
        <taxon>Bacteria</taxon>
        <taxon>Bacillati</taxon>
        <taxon>Actinomycetota</taxon>
        <taxon>Rubrobacteria</taxon>
        <taxon>Rubrobacterales</taxon>
        <taxon>Rubrobacteraceae</taxon>
        <taxon>environmental samples</taxon>
    </lineage>
</organism>
<feature type="compositionally biased region" description="Basic and acidic residues" evidence="1">
    <location>
        <begin position="86"/>
        <end position="115"/>
    </location>
</feature>
<feature type="compositionally biased region" description="Basic residues" evidence="1">
    <location>
        <begin position="46"/>
        <end position="63"/>
    </location>
</feature>
<name>A0A6J4NYJ2_9ACTN</name>
<dbReference type="EMBL" id="CADCUZ010000019">
    <property type="protein sequence ID" value="CAA9397519.1"/>
    <property type="molecule type" value="Genomic_DNA"/>
</dbReference>
<dbReference type="GO" id="GO:0050112">
    <property type="term" value="F:inositol 2-dehydrogenase (NAD+) activity"/>
    <property type="evidence" value="ECO:0007669"/>
    <property type="project" value="UniProtKB-EC"/>
</dbReference>
<sequence length="338" mass="37614">EGSCSRGRADRFFSGEGAKRVAGGRRDRRRQPDGRARREAGPGGRRNGRDHRRGHRLRARRGLRLAGDGDARAGAAPLHRRGVAHLLRETDRAHAAGDRGRARTRREGRSPHPDRVPAAPRPGLPEGLRGDTVGQRRHPLQPPHNRPRRRARPRGVHSVERRDVPRPPHPRLRPGALVDRDGDRAGLRGGERQGFRPLRQVRRRGQRSHPDDHVRRSSGPHHGHPAQPPRPRLSHGGLRLGRQPLRRKRQPKPTPPRGAGRGSSEQGPVPGLYREVRGGPPPRDHSVHRSDEGRTREPLSPRFGDGGPQGRGRLRGVPRGRQARSALGDSRRFDGTIL</sequence>
<feature type="region of interest" description="Disordered" evidence="1">
    <location>
        <begin position="1"/>
        <end position="338"/>
    </location>
</feature>
<proteinExistence type="predicted"/>
<evidence type="ECO:0000256" key="1">
    <source>
        <dbReference type="SAM" id="MobiDB-lite"/>
    </source>
</evidence>
<accession>A0A6J4NYJ2</accession>
<feature type="compositionally biased region" description="Basic and acidic residues" evidence="1">
    <location>
        <begin position="178"/>
        <end position="194"/>
    </location>
</feature>
<dbReference type="EC" id="1.1.1.18" evidence="2"/>
<feature type="compositionally biased region" description="Basic and acidic residues" evidence="1">
    <location>
        <begin position="274"/>
        <end position="299"/>
    </location>
</feature>
<feature type="non-terminal residue" evidence="2">
    <location>
        <position position="338"/>
    </location>
</feature>
<feature type="non-terminal residue" evidence="2">
    <location>
        <position position="1"/>
    </location>
</feature>
<gene>
    <name evidence="2" type="ORF">AVDCRST_MAG55-476</name>
</gene>
<feature type="compositionally biased region" description="Basic and acidic residues" evidence="1">
    <location>
        <begin position="30"/>
        <end position="40"/>
    </location>
</feature>
<feature type="compositionally biased region" description="Basic residues" evidence="1">
    <location>
        <begin position="312"/>
        <end position="322"/>
    </location>
</feature>
<feature type="compositionally biased region" description="Basic and acidic residues" evidence="1">
    <location>
        <begin position="7"/>
        <end position="19"/>
    </location>
</feature>
<keyword evidence="2" id="KW-0560">Oxidoreductase</keyword>
<dbReference type="AlphaFoldDB" id="A0A6J4NYJ2"/>
<feature type="compositionally biased region" description="Basic residues" evidence="1">
    <location>
        <begin position="135"/>
        <end position="155"/>
    </location>
</feature>
<feature type="compositionally biased region" description="Low complexity" evidence="1">
    <location>
        <begin position="64"/>
        <end position="76"/>
    </location>
</feature>
<feature type="compositionally biased region" description="Basic and acidic residues" evidence="1">
    <location>
        <begin position="329"/>
        <end position="338"/>
    </location>
</feature>
<reference evidence="2" key="1">
    <citation type="submission" date="2020-02" db="EMBL/GenBank/DDBJ databases">
        <authorList>
            <person name="Meier V. D."/>
        </authorList>
    </citation>
    <scope>NUCLEOTIDE SEQUENCE</scope>
    <source>
        <strain evidence="2">AVDCRST_MAG55</strain>
    </source>
</reference>
<feature type="compositionally biased region" description="Basic and acidic residues" evidence="1">
    <location>
        <begin position="157"/>
        <end position="166"/>
    </location>
</feature>
<evidence type="ECO:0000313" key="2">
    <source>
        <dbReference type="EMBL" id="CAA9397519.1"/>
    </source>
</evidence>